<keyword evidence="2" id="KW-1185">Reference proteome</keyword>
<dbReference type="GO" id="GO:0016491">
    <property type="term" value="F:oxidoreductase activity"/>
    <property type="evidence" value="ECO:0007669"/>
    <property type="project" value="InterPro"/>
</dbReference>
<protein>
    <submittedName>
        <fullName evidence="1">Putative aldo-keto reductase</fullName>
    </submittedName>
</protein>
<proteinExistence type="predicted"/>
<dbReference type="InterPro" id="IPR020471">
    <property type="entry name" value="AKR"/>
</dbReference>
<sequence length="282" mass="31611">MSTVKINQQELFPIGLGTWHMGEDPAKKGQELEALKTGIEHGAVVLDTAEMYGDGGSELLVGEALQSFNRKDLFLISKVYPWNASKKQLPVSLDNSLKRLGTDYLDLYLLHWTGNVPIEETIEALEEAKKAGKIKAWGVSNFDVKDLEKMYQKENSQNCQVNQVLYNLGERGIEFDLLPFMQEKQLPLIAYAPMAEGDQLGGQLTSNAKLKEIAQNHQATVFQMLLAWSIRKGQTLAIPQSSNPEHVIENIEAAQIQLTDEEMKQLDKEFPKPTSKQILSII</sequence>
<dbReference type="RefSeq" id="WP_061840403.1">
    <property type="nucleotide sequence ID" value="NZ_BAABQP010000062.1"/>
</dbReference>
<dbReference type="Gene3D" id="3.20.20.100">
    <property type="entry name" value="NADP-dependent oxidoreductase domain"/>
    <property type="match status" value="1"/>
</dbReference>
<dbReference type="Proteomes" id="UP000236214">
    <property type="component" value="Unassembled WGS sequence"/>
</dbReference>
<dbReference type="PIRSF" id="PIRSF000097">
    <property type="entry name" value="AKR"/>
    <property type="match status" value="1"/>
</dbReference>
<comment type="caution">
    <text evidence="1">The sequence shown here is derived from an EMBL/GenBank/DDBJ whole genome shotgun (WGS) entry which is preliminary data.</text>
</comment>
<gene>
    <name evidence="1" type="ORF">TEHN7118_0965</name>
</gene>
<organism evidence="1 2">
    <name type="scientific">Tetragenococcus halophilus subsp. halophilus</name>
    <dbReference type="NCBI Taxonomy" id="1513897"/>
    <lineage>
        <taxon>Bacteria</taxon>
        <taxon>Bacillati</taxon>
        <taxon>Bacillota</taxon>
        <taxon>Bacilli</taxon>
        <taxon>Lactobacillales</taxon>
        <taxon>Enterococcaceae</taxon>
        <taxon>Tetragenococcus</taxon>
    </lineage>
</organism>
<dbReference type="SUPFAM" id="SSF51430">
    <property type="entry name" value="NAD(P)-linked oxidoreductase"/>
    <property type="match status" value="1"/>
</dbReference>
<name>A0A2H6CT44_TETHA</name>
<dbReference type="PRINTS" id="PR00069">
    <property type="entry name" value="ALDKETRDTASE"/>
</dbReference>
<accession>A0A2H6CT44</accession>
<dbReference type="CDD" id="cd19138">
    <property type="entry name" value="AKR_YeaE"/>
    <property type="match status" value="1"/>
</dbReference>
<evidence type="ECO:0000313" key="2">
    <source>
        <dbReference type="Proteomes" id="UP000236214"/>
    </source>
</evidence>
<dbReference type="AlphaFoldDB" id="A0A2H6CT44"/>
<reference evidence="1 2" key="1">
    <citation type="submission" date="2016-05" db="EMBL/GenBank/DDBJ databases">
        <title>Whole genome sequencing of Tetragenococcus halophilus subsp. halophilus NISL 7118.</title>
        <authorList>
            <person name="Shiwa Y."/>
            <person name="Nishimura I."/>
            <person name="Yoshikawa H."/>
            <person name="Koyama Y."/>
            <person name="Oguma T."/>
        </authorList>
    </citation>
    <scope>NUCLEOTIDE SEQUENCE [LARGE SCALE GENOMIC DNA]</scope>
    <source>
        <strain evidence="1 2">NISL 7118</strain>
    </source>
</reference>
<dbReference type="PANTHER" id="PTHR43638">
    <property type="entry name" value="OXIDOREDUCTASE, ALDO/KETO REDUCTASE FAMILY PROTEIN"/>
    <property type="match status" value="1"/>
</dbReference>
<evidence type="ECO:0000313" key="1">
    <source>
        <dbReference type="EMBL" id="GBD68159.1"/>
    </source>
</evidence>
<dbReference type="EMBL" id="BDEC01000035">
    <property type="protein sequence ID" value="GBD68159.1"/>
    <property type="molecule type" value="Genomic_DNA"/>
</dbReference>
<dbReference type="PANTHER" id="PTHR43638:SF3">
    <property type="entry name" value="ALDEHYDE REDUCTASE"/>
    <property type="match status" value="1"/>
</dbReference>
<dbReference type="InterPro" id="IPR023210">
    <property type="entry name" value="NADP_OxRdtase_dom"/>
</dbReference>
<dbReference type="Pfam" id="PF00248">
    <property type="entry name" value="Aldo_ket_red"/>
    <property type="match status" value="1"/>
</dbReference>
<dbReference type="InterPro" id="IPR036812">
    <property type="entry name" value="NAD(P)_OxRdtase_dom_sf"/>
</dbReference>